<dbReference type="RefSeq" id="WP_203941422.1">
    <property type="nucleotide sequence ID" value="NZ_BAAAGJ010000014.1"/>
</dbReference>
<dbReference type="SUPFAM" id="SSF55729">
    <property type="entry name" value="Acyl-CoA N-acyltransferases (Nat)"/>
    <property type="match status" value="1"/>
</dbReference>
<dbReference type="PANTHER" id="PTHR43877">
    <property type="entry name" value="AMINOALKYLPHOSPHONATE N-ACETYLTRANSFERASE-RELATED-RELATED"/>
    <property type="match status" value="1"/>
</dbReference>
<comment type="caution">
    <text evidence="4">The sequence shown here is derived from an EMBL/GenBank/DDBJ whole genome shotgun (WGS) entry which is preliminary data.</text>
</comment>
<name>A0A8J3YEJ8_9ACTN</name>
<evidence type="ECO:0000256" key="2">
    <source>
        <dbReference type="ARBA" id="ARBA00023315"/>
    </source>
</evidence>
<evidence type="ECO:0000313" key="5">
    <source>
        <dbReference type="Proteomes" id="UP000652013"/>
    </source>
</evidence>
<dbReference type="Proteomes" id="UP000652013">
    <property type="component" value="Unassembled WGS sequence"/>
</dbReference>
<feature type="domain" description="N-acetyltransferase" evidence="3">
    <location>
        <begin position="3"/>
        <end position="160"/>
    </location>
</feature>
<dbReference type="Gene3D" id="3.40.630.30">
    <property type="match status" value="1"/>
</dbReference>
<keyword evidence="5" id="KW-1185">Reference proteome</keyword>
<dbReference type="Pfam" id="PF00583">
    <property type="entry name" value="Acetyltransf_1"/>
    <property type="match status" value="1"/>
</dbReference>
<dbReference type="GO" id="GO:0016747">
    <property type="term" value="F:acyltransferase activity, transferring groups other than amino-acyl groups"/>
    <property type="evidence" value="ECO:0007669"/>
    <property type="project" value="InterPro"/>
</dbReference>
<organism evidence="4 5">
    <name type="scientific">Spirilliplanes yamanashiensis</name>
    <dbReference type="NCBI Taxonomy" id="42233"/>
    <lineage>
        <taxon>Bacteria</taxon>
        <taxon>Bacillati</taxon>
        <taxon>Actinomycetota</taxon>
        <taxon>Actinomycetes</taxon>
        <taxon>Micromonosporales</taxon>
        <taxon>Micromonosporaceae</taxon>
        <taxon>Spirilliplanes</taxon>
    </lineage>
</organism>
<dbReference type="PROSITE" id="PS51186">
    <property type="entry name" value="GNAT"/>
    <property type="match status" value="1"/>
</dbReference>
<evidence type="ECO:0000259" key="3">
    <source>
        <dbReference type="PROSITE" id="PS51186"/>
    </source>
</evidence>
<proteinExistence type="predicted"/>
<dbReference type="InterPro" id="IPR016181">
    <property type="entry name" value="Acyl_CoA_acyltransferase"/>
</dbReference>
<dbReference type="InterPro" id="IPR050832">
    <property type="entry name" value="Bact_Acetyltransf"/>
</dbReference>
<dbReference type="AlphaFoldDB" id="A0A8J3YEJ8"/>
<keyword evidence="2" id="KW-0012">Acyltransferase</keyword>
<dbReference type="InterPro" id="IPR000182">
    <property type="entry name" value="GNAT_dom"/>
</dbReference>
<sequence>MPITIRAYAVGDADAVVALSMRAWAPVFASFESVLGADIYRRVYPDWLASQERDVRQACTTHAATTWVADLGGAPAGFVTVVLNPQARSGDIEMVAVDPAHQRRGIGDALIGHAVDRMRAAGATVAGVVTGGDPGHGPARRAYEKAGFTALPLVRYYRAL</sequence>
<reference evidence="4" key="1">
    <citation type="submission" date="2021-01" db="EMBL/GenBank/DDBJ databases">
        <title>Whole genome shotgun sequence of Spirilliplanes yamanashiensis NBRC 15828.</title>
        <authorList>
            <person name="Komaki H."/>
            <person name="Tamura T."/>
        </authorList>
    </citation>
    <scope>NUCLEOTIDE SEQUENCE</scope>
    <source>
        <strain evidence="4">NBRC 15828</strain>
    </source>
</reference>
<protein>
    <submittedName>
        <fullName evidence="4">GNAT family N-acetyltransferase</fullName>
    </submittedName>
</protein>
<evidence type="ECO:0000256" key="1">
    <source>
        <dbReference type="ARBA" id="ARBA00022679"/>
    </source>
</evidence>
<dbReference type="EMBL" id="BOOY01000039">
    <property type="protein sequence ID" value="GIJ06242.1"/>
    <property type="molecule type" value="Genomic_DNA"/>
</dbReference>
<keyword evidence="1" id="KW-0808">Transferase</keyword>
<dbReference type="CDD" id="cd04301">
    <property type="entry name" value="NAT_SF"/>
    <property type="match status" value="1"/>
</dbReference>
<accession>A0A8J3YEJ8</accession>
<evidence type="ECO:0000313" key="4">
    <source>
        <dbReference type="EMBL" id="GIJ06242.1"/>
    </source>
</evidence>
<gene>
    <name evidence="4" type="ORF">Sya03_55940</name>
</gene>